<keyword evidence="1" id="KW-1133">Transmembrane helix</keyword>
<organism evidence="2 3">
    <name type="scientific">Dipteronia sinensis</name>
    <dbReference type="NCBI Taxonomy" id="43782"/>
    <lineage>
        <taxon>Eukaryota</taxon>
        <taxon>Viridiplantae</taxon>
        <taxon>Streptophyta</taxon>
        <taxon>Embryophyta</taxon>
        <taxon>Tracheophyta</taxon>
        <taxon>Spermatophyta</taxon>
        <taxon>Magnoliopsida</taxon>
        <taxon>eudicotyledons</taxon>
        <taxon>Gunneridae</taxon>
        <taxon>Pentapetalae</taxon>
        <taxon>rosids</taxon>
        <taxon>malvids</taxon>
        <taxon>Sapindales</taxon>
        <taxon>Sapindaceae</taxon>
        <taxon>Hippocastanoideae</taxon>
        <taxon>Acereae</taxon>
        <taxon>Dipteronia</taxon>
    </lineage>
</organism>
<evidence type="ECO:0000313" key="3">
    <source>
        <dbReference type="Proteomes" id="UP001281410"/>
    </source>
</evidence>
<dbReference type="Proteomes" id="UP001281410">
    <property type="component" value="Unassembled WGS sequence"/>
</dbReference>
<evidence type="ECO:0000256" key="1">
    <source>
        <dbReference type="SAM" id="Phobius"/>
    </source>
</evidence>
<feature type="transmembrane region" description="Helical" evidence="1">
    <location>
        <begin position="37"/>
        <end position="60"/>
    </location>
</feature>
<keyword evidence="3" id="KW-1185">Reference proteome</keyword>
<accession>A0AAD9ZY17</accession>
<gene>
    <name evidence="2" type="ORF">Dsin_026500</name>
</gene>
<sequence>MAMRTCWQRKVPAGKGTCLVGEISEVFVGFVSASLALFFWVSSEFFLLFVLALAMFLSVCKVSDSRFFCCCFDVLFSGAFFGCGLLFPLFGEGSVFSATCALIYIDCSSKKIIAPSLLPFPMSPLS</sequence>
<reference evidence="2" key="1">
    <citation type="journal article" date="2023" name="Plant J.">
        <title>Genome sequences and population genomics provide insights into the demographic history, inbreeding, and mutation load of two 'living fossil' tree species of Dipteronia.</title>
        <authorList>
            <person name="Feng Y."/>
            <person name="Comes H.P."/>
            <person name="Chen J."/>
            <person name="Zhu S."/>
            <person name="Lu R."/>
            <person name="Zhang X."/>
            <person name="Li P."/>
            <person name="Qiu J."/>
            <person name="Olsen K.M."/>
            <person name="Qiu Y."/>
        </authorList>
    </citation>
    <scope>NUCLEOTIDE SEQUENCE</scope>
    <source>
        <strain evidence="2">NBL</strain>
    </source>
</reference>
<evidence type="ECO:0008006" key="4">
    <source>
        <dbReference type="Google" id="ProtNLM"/>
    </source>
</evidence>
<comment type="caution">
    <text evidence="2">The sequence shown here is derived from an EMBL/GenBank/DDBJ whole genome shotgun (WGS) entry which is preliminary data.</text>
</comment>
<proteinExistence type="predicted"/>
<feature type="transmembrane region" description="Helical" evidence="1">
    <location>
        <begin position="67"/>
        <end position="90"/>
    </location>
</feature>
<dbReference type="AlphaFoldDB" id="A0AAD9ZY17"/>
<keyword evidence="1" id="KW-0472">Membrane</keyword>
<protein>
    <recommendedName>
        <fullName evidence="4">Transmembrane protein</fullName>
    </recommendedName>
</protein>
<evidence type="ECO:0000313" key="2">
    <source>
        <dbReference type="EMBL" id="KAK3195190.1"/>
    </source>
</evidence>
<name>A0AAD9ZY17_9ROSI</name>
<dbReference type="EMBL" id="JANJYJ010000008">
    <property type="protein sequence ID" value="KAK3195190.1"/>
    <property type="molecule type" value="Genomic_DNA"/>
</dbReference>
<keyword evidence="1" id="KW-0812">Transmembrane</keyword>